<protein>
    <submittedName>
        <fullName evidence="1">Uncharacterized protein</fullName>
    </submittedName>
</protein>
<proteinExistence type="predicted"/>
<dbReference type="EMBL" id="BK014919">
    <property type="protein sequence ID" value="DAD82470.1"/>
    <property type="molecule type" value="Genomic_DNA"/>
</dbReference>
<evidence type="ECO:0000313" key="1">
    <source>
        <dbReference type="EMBL" id="DAD82470.1"/>
    </source>
</evidence>
<sequence>MATRKKTASPAKELEYKNEICDNCELATWVTHLHQHIDHCGKPICLTCPNKTYLIVRGCKACRYFVKRKEKKQ</sequence>
<name>A0A8S5MJU1_9CAUD</name>
<accession>A0A8S5MJU1</accession>
<organism evidence="1">
    <name type="scientific">Siphoviridae sp. ctHMI2</name>
    <dbReference type="NCBI Taxonomy" id="2826231"/>
    <lineage>
        <taxon>Viruses</taxon>
        <taxon>Duplodnaviria</taxon>
        <taxon>Heunggongvirae</taxon>
        <taxon>Uroviricota</taxon>
        <taxon>Caudoviricetes</taxon>
    </lineage>
</organism>
<reference evidence="1" key="1">
    <citation type="journal article" date="2021" name="Proc. Natl. Acad. Sci. U.S.A.">
        <title>A Catalog of Tens of Thousands of Viruses from Human Metagenomes Reveals Hidden Associations with Chronic Diseases.</title>
        <authorList>
            <person name="Tisza M.J."/>
            <person name="Buck C.B."/>
        </authorList>
    </citation>
    <scope>NUCLEOTIDE SEQUENCE</scope>
    <source>
        <strain evidence="1">CtHMI2</strain>
    </source>
</reference>